<proteinExistence type="predicted"/>
<sequence>MAALAALAATAAAGEDAVAGLPSFEVCLAREVAIYERTLRHWMAGPRAEEFMIGDVSGIEYCGTVGIVACDRSDAPLPCQRDLAARQDTVSAAVRASLPPASEVAGRAGEWSDALYPQLLALAEGASAGPDCAGQTEVMETWCAAREANARLRDAALAWQLARYLGAAQDAVTAGWAGVPPPLRPRARPEETL</sequence>
<comment type="caution">
    <text evidence="1">The sequence shown here is derived from an EMBL/GenBank/DDBJ whole genome shotgun (WGS) entry which is preliminary data.</text>
</comment>
<name>A0A0L1JQE7_9RHOB</name>
<dbReference type="AlphaFoldDB" id="A0A0L1JQE7"/>
<organism evidence="1 2">
    <name type="scientific">Pseudaestuariivita atlantica</name>
    <dbReference type="NCBI Taxonomy" id="1317121"/>
    <lineage>
        <taxon>Bacteria</taxon>
        <taxon>Pseudomonadati</taxon>
        <taxon>Pseudomonadota</taxon>
        <taxon>Alphaproteobacteria</taxon>
        <taxon>Rhodobacterales</taxon>
        <taxon>Paracoccaceae</taxon>
        <taxon>Pseudaestuariivita</taxon>
    </lineage>
</organism>
<gene>
    <name evidence="1" type="ORF">ATO11_06710</name>
</gene>
<evidence type="ECO:0000313" key="2">
    <source>
        <dbReference type="Proteomes" id="UP000036938"/>
    </source>
</evidence>
<accession>A0A0L1JQE7</accession>
<reference evidence="1 2" key="1">
    <citation type="journal article" date="2015" name="Int. J. Syst. Evol. Microbiol.">
        <title>Aestuariivita atlantica sp. nov., isolated from deep sea sediment of the Atlantic Ocean.</title>
        <authorList>
            <person name="Li G."/>
            <person name="Lai Q."/>
            <person name="Du Y."/>
            <person name="Liu X."/>
            <person name="Sun F."/>
            <person name="Shao Z."/>
        </authorList>
    </citation>
    <scope>NUCLEOTIDE SEQUENCE [LARGE SCALE GENOMIC DNA]</scope>
    <source>
        <strain evidence="1 2">22II-S11-z3</strain>
    </source>
</reference>
<protein>
    <submittedName>
        <fullName evidence="1">Uncharacterized protein</fullName>
    </submittedName>
</protein>
<keyword evidence="2" id="KW-1185">Reference proteome</keyword>
<evidence type="ECO:0000313" key="1">
    <source>
        <dbReference type="EMBL" id="KNG93955.1"/>
    </source>
</evidence>
<dbReference type="STRING" id="1317121.ATO11_06710"/>
<dbReference type="Proteomes" id="UP000036938">
    <property type="component" value="Unassembled WGS sequence"/>
</dbReference>
<dbReference type="EMBL" id="AQQZ01000003">
    <property type="protein sequence ID" value="KNG93955.1"/>
    <property type="molecule type" value="Genomic_DNA"/>
</dbReference>